<dbReference type="Proteomes" id="UP000760819">
    <property type="component" value="Unassembled WGS sequence"/>
</dbReference>
<dbReference type="InterPro" id="IPR018189">
    <property type="entry name" value="Phosphoglucose_isomerase_CS"/>
</dbReference>
<comment type="caution">
    <text evidence="9">The sequence shown here is derived from an EMBL/GenBank/DDBJ whole genome shotgun (WGS) entry which is preliminary data.</text>
</comment>
<evidence type="ECO:0000313" key="9">
    <source>
        <dbReference type="EMBL" id="MCA9379391.1"/>
    </source>
</evidence>
<dbReference type="GO" id="GO:0051156">
    <property type="term" value="P:glucose 6-phosphate metabolic process"/>
    <property type="evidence" value="ECO:0007669"/>
    <property type="project" value="TreeGrafter"/>
</dbReference>
<evidence type="ECO:0000256" key="6">
    <source>
        <dbReference type="ARBA" id="ARBA00023235"/>
    </source>
</evidence>
<dbReference type="Gene3D" id="3.40.50.10490">
    <property type="entry name" value="Glucose-6-phosphate isomerase like protein, domain 1"/>
    <property type="match status" value="2"/>
</dbReference>
<name>A0A955I6G9_9BACT</name>
<dbReference type="InterPro" id="IPR046348">
    <property type="entry name" value="SIS_dom_sf"/>
</dbReference>
<dbReference type="GO" id="GO:0005829">
    <property type="term" value="C:cytosol"/>
    <property type="evidence" value="ECO:0007669"/>
    <property type="project" value="TreeGrafter"/>
</dbReference>
<accession>A0A955I6G9</accession>
<dbReference type="CDD" id="cd05016">
    <property type="entry name" value="SIS_PGI_2"/>
    <property type="match status" value="1"/>
</dbReference>
<evidence type="ECO:0000256" key="8">
    <source>
        <dbReference type="RuleBase" id="RU000612"/>
    </source>
</evidence>
<dbReference type="PRINTS" id="PR00662">
    <property type="entry name" value="G6PISOMERASE"/>
</dbReference>
<evidence type="ECO:0000256" key="1">
    <source>
        <dbReference type="ARBA" id="ARBA00004926"/>
    </source>
</evidence>
<sequence length="423" mass="46885">MPNLRSEGLYAHKIGNYGISAQTEEANSHLKSEVLPQVISQLNTGKYGFANHVREPKFISQINEVLDQISWAKNLVVVGIGGSDLGGRTIQNALDVGQGKFNVVFTGDTTDPTEFDWLFAKVKLPSSVFNIVSKSGGTMETMAYYAYLKQECQKRFKKNWQKHFVFTTDDDSGALFAEAEREGITTLQIPDDVGGRFSVLTPVGLLPAAAMGADLQAMLSGAAAGIDSLVDAGEASIAFRIAREQYLLYTQGLKISVLMPYSSRLIEFARWQRQLWAESLGKEGKGILPIAAKGPADQHSQLQYYTQGTTFGNFYLLKVVDHQSDRKIEKLELLDNEYLSGKNFAELINTEVEATYESLLNAGRPAAILELDKVDEWQLGFLFMTYMLAVTFLGEFLQINAFDQPGVEDSKHIMYHLLGRAGF</sequence>
<dbReference type="EMBL" id="JAGQLI010000166">
    <property type="protein sequence ID" value="MCA9379391.1"/>
    <property type="molecule type" value="Genomic_DNA"/>
</dbReference>
<keyword evidence="6 8" id="KW-0413">Isomerase</keyword>
<dbReference type="GO" id="GO:0048029">
    <property type="term" value="F:monosaccharide binding"/>
    <property type="evidence" value="ECO:0007669"/>
    <property type="project" value="TreeGrafter"/>
</dbReference>
<reference evidence="9" key="1">
    <citation type="submission" date="2020-04" db="EMBL/GenBank/DDBJ databases">
        <authorList>
            <person name="Zhang T."/>
        </authorList>
    </citation>
    <scope>NUCLEOTIDE SEQUENCE</scope>
    <source>
        <strain evidence="9">HKST-UBA12</strain>
    </source>
</reference>
<dbReference type="InterPro" id="IPR035476">
    <property type="entry name" value="SIS_PGI_1"/>
</dbReference>
<evidence type="ECO:0000256" key="5">
    <source>
        <dbReference type="ARBA" id="ARBA00023152"/>
    </source>
</evidence>
<dbReference type="GO" id="GO:0097367">
    <property type="term" value="F:carbohydrate derivative binding"/>
    <property type="evidence" value="ECO:0007669"/>
    <property type="project" value="InterPro"/>
</dbReference>
<protein>
    <recommendedName>
        <fullName evidence="3 8">Glucose-6-phosphate isomerase</fullName>
        <ecNumber evidence="3 8">5.3.1.9</ecNumber>
    </recommendedName>
</protein>
<dbReference type="SUPFAM" id="SSF53697">
    <property type="entry name" value="SIS domain"/>
    <property type="match status" value="1"/>
</dbReference>
<comment type="similarity">
    <text evidence="2 8">Belongs to the GPI family.</text>
</comment>
<dbReference type="GO" id="GO:0006096">
    <property type="term" value="P:glycolytic process"/>
    <property type="evidence" value="ECO:0007669"/>
    <property type="project" value="UniProtKB-KW"/>
</dbReference>
<dbReference type="PROSITE" id="PS00765">
    <property type="entry name" value="P_GLUCOSE_ISOMERASE_1"/>
    <property type="match status" value="1"/>
</dbReference>
<keyword evidence="4 8" id="KW-0312">Gluconeogenesis</keyword>
<dbReference type="InterPro" id="IPR001672">
    <property type="entry name" value="G6P_Isomerase"/>
</dbReference>
<reference evidence="9" key="2">
    <citation type="journal article" date="2021" name="Microbiome">
        <title>Successional dynamics and alternative stable states in a saline activated sludge microbial community over 9 years.</title>
        <authorList>
            <person name="Wang Y."/>
            <person name="Ye J."/>
            <person name="Ju F."/>
            <person name="Liu L."/>
            <person name="Boyd J.A."/>
            <person name="Deng Y."/>
            <person name="Parks D.H."/>
            <person name="Jiang X."/>
            <person name="Yin X."/>
            <person name="Woodcroft B.J."/>
            <person name="Tyson G.W."/>
            <person name="Hugenholtz P."/>
            <person name="Polz M.F."/>
            <person name="Zhang T."/>
        </authorList>
    </citation>
    <scope>NUCLEOTIDE SEQUENCE</scope>
    <source>
        <strain evidence="9">HKST-UBA12</strain>
    </source>
</reference>
<keyword evidence="5 8" id="KW-0324">Glycolysis</keyword>
<comment type="pathway">
    <text evidence="1 8">Carbohydrate degradation; glycolysis; D-glyceraldehyde 3-phosphate and glycerone phosphate from D-glucose: step 2/4.</text>
</comment>
<evidence type="ECO:0000256" key="7">
    <source>
        <dbReference type="ARBA" id="ARBA00029321"/>
    </source>
</evidence>
<evidence type="ECO:0000256" key="4">
    <source>
        <dbReference type="ARBA" id="ARBA00022432"/>
    </source>
</evidence>
<dbReference type="EC" id="5.3.1.9" evidence="3 8"/>
<dbReference type="CDD" id="cd05015">
    <property type="entry name" value="SIS_PGI_1"/>
    <property type="match status" value="1"/>
</dbReference>
<comment type="catalytic activity">
    <reaction evidence="7 8">
        <text>alpha-D-glucose 6-phosphate = beta-D-fructose 6-phosphate</text>
        <dbReference type="Rhea" id="RHEA:11816"/>
        <dbReference type="ChEBI" id="CHEBI:57634"/>
        <dbReference type="ChEBI" id="CHEBI:58225"/>
        <dbReference type="EC" id="5.3.1.9"/>
    </reaction>
</comment>
<evidence type="ECO:0000313" key="10">
    <source>
        <dbReference type="Proteomes" id="UP000760819"/>
    </source>
</evidence>
<dbReference type="GO" id="GO:0004347">
    <property type="term" value="F:glucose-6-phosphate isomerase activity"/>
    <property type="evidence" value="ECO:0007669"/>
    <property type="project" value="UniProtKB-EC"/>
</dbReference>
<evidence type="ECO:0000256" key="3">
    <source>
        <dbReference type="ARBA" id="ARBA00011952"/>
    </source>
</evidence>
<gene>
    <name evidence="9" type="ORF">KC640_03095</name>
</gene>
<dbReference type="PANTHER" id="PTHR11469">
    <property type="entry name" value="GLUCOSE-6-PHOSPHATE ISOMERASE"/>
    <property type="match status" value="1"/>
</dbReference>
<dbReference type="Pfam" id="PF00342">
    <property type="entry name" value="PGI"/>
    <property type="match status" value="1"/>
</dbReference>
<dbReference type="GO" id="GO:0006094">
    <property type="term" value="P:gluconeogenesis"/>
    <property type="evidence" value="ECO:0007669"/>
    <property type="project" value="UniProtKB-KW"/>
</dbReference>
<dbReference type="PANTHER" id="PTHR11469:SF1">
    <property type="entry name" value="GLUCOSE-6-PHOSPHATE ISOMERASE"/>
    <property type="match status" value="1"/>
</dbReference>
<proteinExistence type="inferred from homology"/>
<dbReference type="PROSITE" id="PS51463">
    <property type="entry name" value="P_GLUCOSE_ISOMERASE_3"/>
    <property type="match status" value="1"/>
</dbReference>
<dbReference type="AlphaFoldDB" id="A0A955I6G9"/>
<organism evidence="9 10">
    <name type="scientific">Candidatus Dojkabacteria bacterium</name>
    <dbReference type="NCBI Taxonomy" id="2099670"/>
    <lineage>
        <taxon>Bacteria</taxon>
        <taxon>Candidatus Dojkabacteria</taxon>
    </lineage>
</organism>
<evidence type="ECO:0000256" key="2">
    <source>
        <dbReference type="ARBA" id="ARBA00006604"/>
    </source>
</evidence>
<dbReference type="InterPro" id="IPR035482">
    <property type="entry name" value="SIS_PGI_2"/>
</dbReference>